<evidence type="ECO:0000259" key="1">
    <source>
        <dbReference type="Pfam" id="PF14080"/>
    </source>
</evidence>
<dbReference type="InterPro" id="IPR025357">
    <property type="entry name" value="DUF4261"/>
</dbReference>
<organism evidence="2 3">
    <name type="scientific">Ohtaekwangia kribbensis</name>
    <dbReference type="NCBI Taxonomy" id="688913"/>
    <lineage>
        <taxon>Bacteria</taxon>
        <taxon>Pseudomonadati</taxon>
        <taxon>Bacteroidota</taxon>
        <taxon>Cytophagia</taxon>
        <taxon>Cytophagales</taxon>
        <taxon>Fulvivirgaceae</taxon>
        <taxon>Ohtaekwangia</taxon>
    </lineage>
</organism>
<dbReference type="RefSeq" id="WP_377578635.1">
    <property type="nucleotide sequence ID" value="NZ_JBHTKA010000002.1"/>
</dbReference>
<comment type="caution">
    <text evidence="2">The sequence shown here is derived from an EMBL/GenBank/DDBJ whole genome shotgun (WGS) entry which is preliminary data.</text>
</comment>
<dbReference type="Proteomes" id="UP001597112">
    <property type="component" value="Unassembled WGS sequence"/>
</dbReference>
<dbReference type="Pfam" id="PF14080">
    <property type="entry name" value="DUF4261"/>
    <property type="match status" value="1"/>
</dbReference>
<evidence type="ECO:0000313" key="3">
    <source>
        <dbReference type="Proteomes" id="UP001597112"/>
    </source>
</evidence>
<proteinExistence type="predicted"/>
<evidence type="ECO:0000313" key="2">
    <source>
        <dbReference type="EMBL" id="MFD0999707.1"/>
    </source>
</evidence>
<feature type="domain" description="DUF4261" evidence="1">
    <location>
        <begin position="206"/>
        <end position="281"/>
    </location>
</feature>
<keyword evidence="3" id="KW-1185">Reference proteome</keyword>
<sequence length="286" mass="32715">MPLFNWGKKKNIAEEKAMIANEMQMLMVKLLFDKEPVWQDAILEQELVRNFPLFSSTDISGKDSDRSRQYFFRNYMVHYTEGDLPAQGTIFKPEKPFSQDTLTHAYRQAWHWHAAQEVGATCTHELMVTDLMALPLPYRDRVIYFQKFLSAVVKAMKPQALYFTSSDKLIDPAEYLKQIEEHGFENLYALLNVRLYNVTGSGMLMDSIGMHALGLPDFQIQFSEKDPGQIAGLLYSYAQYIYDYGSVIEDGNTVEGIEQGSRWKCIYSGAAVDPKRSVIDVKPSAT</sequence>
<gene>
    <name evidence="2" type="ORF">ACFQ21_10330</name>
</gene>
<dbReference type="EMBL" id="JBHTKA010000002">
    <property type="protein sequence ID" value="MFD0999707.1"/>
    <property type="molecule type" value="Genomic_DNA"/>
</dbReference>
<protein>
    <submittedName>
        <fullName evidence="2">DUF4261 domain-containing protein</fullName>
    </submittedName>
</protein>
<reference evidence="3" key="1">
    <citation type="journal article" date="2019" name="Int. J. Syst. Evol. Microbiol.">
        <title>The Global Catalogue of Microorganisms (GCM) 10K type strain sequencing project: providing services to taxonomists for standard genome sequencing and annotation.</title>
        <authorList>
            <consortium name="The Broad Institute Genomics Platform"/>
            <consortium name="The Broad Institute Genome Sequencing Center for Infectious Disease"/>
            <person name="Wu L."/>
            <person name="Ma J."/>
        </authorList>
    </citation>
    <scope>NUCLEOTIDE SEQUENCE [LARGE SCALE GENOMIC DNA]</scope>
    <source>
        <strain evidence="3">CCUG 58938</strain>
    </source>
</reference>
<accession>A0ABW3K0E5</accession>
<name>A0ABW3K0E5_9BACT</name>